<dbReference type="InterPro" id="IPR036250">
    <property type="entry name" value="AcylCo_DH-like_C"/>
</dbReference>
<dbReference type="InterPro" id="IPR041504">
    <property type="entry name" value="AidB_N"/>
</dbReference>
<evidence type="ECO:0000256" key="5">
    <source>
        <dbReference type="SAM" id="MobiDB-lite"/>
    </source>
</evidence>
<dbReference type="Pfam" id="PF18158">
    <property type="entry name" value="AidB_N"/>
    <property type="match status" value="1"/>
</dbReference>
<dbReference type="OrthoDB" id="10251155at2759"/>
<dbReference type="InterPro" id="IPR006091">
    <property type="entry name" value="Acyl-CoA_Oxase/DH_mid-dom"/>
</dbReference>
<dbReference type="SUPFAM" id="SSF56645">
    <property type="entry name" value="Acyl-CoA dehydrogenase NM domain-like"/>
    <property type="match status" value="1"/>
</dbReference>
<evidence type="ECO:0000313" key="9">
    <source>
        <dbReference type="EMBL" id="KAF2198408.1"/>
    </source>
</evidence>
<gene>
    <name evidence="9" type="ORF">GQ43DRAFT_465632</name>
</gene>
<dbReference type="InterPro" id="IPR052904">
    <property type="entry name" value="Acyl-CoA_dehydrogenase-like"/>
</dbReference>
<dbReference type="EMBL" id="ML994146">
    <property type="protein sequence ID" value="KAF2198408.1"/>
    <property type="molecule type" value="Genomic_DNA"/>
</dbReference>
<comment type="caution">
    <text evidence="9">The sequence shown here is derived from an EMBL/GenBank/DDBJ whole genome shotgun (WGS) entry which is preliminary data.</text>
</comment>
<feature type="domain" description="Acyl-CoA dehydrogenase/oxidase C-terminal" evidence="6">
    <location>
        <begin position="452"/>
        <end position="516"/>
    </location>
</feature>
<evidence type="ECO:0000259" key="7">
    <source>
        <dbReference type="Pfam" id="PF02770"/>
    </source>
</evidence>
<reference evidence="9" key="1">
    <citation type="journal article" date="2020" name="Stud. Mycol.">
        <title>101 Dothideomycetes genomes: a test case for predicting lifestyles and emergence of pathogens.</title>
        <authorList>
            <person name="Haridas S."/>
            <person name="Albert R."/>
            <person name="Binder M."/>
            <person name="Bloem J."/>
            <person name="Labutti K."/>
            <person name="Salamov A."/>
            <person name="Andreopoulos B."/>
            <person name="Baker S."/>
            <person name="Barry K."/>
            <person name="Bills G."/>
            <person name="Bluhm B."/>
            <person name="Cannon C."/>
            <person name="Castanera R."/>
            <person name="Culley D."/>
            <person name="Daum C."/>
            <person name="Ezra D."/>
            <person name="Gonzalez J."/>
            <person name="Henrissat B."/>
            <person name="Kuo A."/>
            <person name="Liang C."/>
            <person name="Lipzen A."/>
            <person name="Lutzoni F."/>
            <person name="Magnuson J."/>
            <person name="Mondo S."/>
            <person name="Nolan M."/>
            <person name="Ohm R."/>
            <person name="Pangilinan J."/>
            <person name="Park H.-J."/>
            <person name="Ramirez L."/>
            <person name="Alfaro M."/>
            <person name="Sun H."/>
            <person name="Tritt A."/>
            <person name="Yoshinaga Y."/>
            <person name="Zwiers L.-H."/>
            <person name="Turgeon B."/>
            <person name="Goodwin S."/>
            <person name="Spatafora J."/>
            <person name="Crous P."/>
            <person name="Grigoriev I."/>
        </authorList>
    </citation>
    <scope>NUCLEOTIDE SEQUENCE</scope>
    <source>
        <strain evidence="9">ATCC 74209</strain>
    </source>
</reference>
<feature type="region of interest" description="Disordered" evidence="5">
    <location>
        <begin position="207"/>
        <end position="230"/>
    </location>
</feature>
<comment type="cofactor">
    <cofactor evidence="4">
        <name>FAD</name>
        <dbReference type="ChEBI" id="CHEBI:57692"/>
    </cofactor>
</comment>
<dbReference type="SUPFAM" id="SSF47203">
    <property type="entry name" value="Acyl-CoA dehydrogenase C-terminal domain-like"/>
    <property type="match status" value="1"/>
</dbReference>
<accession>A0A9P4JFC4</accession>
<feature type="domain" description="Adaptive response protein AidB N-terminal" evidence="8">
    <location>
        <begin position="60"/>
        <end position="167"/>
    </location>
</feature>
<dbReference type="InterPro" id="IPR009100">
    <property type="entry name" value="AcylCoA_DH/oxidase_NM_dom_sf"/>
</dbReference>
<feature type="region of interest" description="Disordered" evidence="5">
    <location>
        <begin position="1"/>
        <end position="26"/>
    </location>
</feature>
<dbReference type="Proteomes" id="UP000799536">
    <property type="component" value="Unassembled WGS sequence"/>
</dbReference>
<dbReference type="Gene3D" id="1.20.140.10">
    <property type="entry name" value="Butyryl-CoA Dehydrogenase, subunit A, domain 3"/>
    <property type="match status" value="1"/>
</dbReference>
<dbReference type="GO" id="GO:0003995">
    <property type="term" value="F:acyl-CoA dehydrogenase activity"/>
    <property type="evidence" value="ECO:0007669"/>
    <property type="project" value="TreeGrafter"/>
</dbReference>
<comment type="similarity">
    <text evidence="1 4">Belongs to the acyl-CoA dehydrogenase family.</text>
</comment>
<feature type="domain" description="Acyl-CoA dehydrogenase/oxidase C-terminal" evidence="6">
    <location>
        <begin position="332"/>
        <end position="408"/>
    </location>
</feature>
<feature type="domain" description="Acyl-CoA oxidase/dehydrogenase middle" evidence="7">
    <location>
        <begin position="204"/>
        <end position="321"/>
    </location>
</feature>
<protein>
    <submittedName>
        <fullName evidence="9">AidB protein</fullName>
    </submittedName>
</protein>
<organism evidence="9 10">
    <name type="scientific">Delitschia confertaspora ATCC 74209</name>
    <dbReference type="NCBI Taxonomy" id="1513339"/>
    <lineage>
        <taxon>Eukaryota</taxon>
        <taxon>Fungi</taxon>
        <taxon>Dikarya</taxon>
        <taxon>Ascomycota</taxon>
        <taxon>Pezizomycotina</taxon>
        <taxon>Dothideomycetes</taxon>
        <taxon>Pleosporomycetidae</taxon>
        <taxon>Pleosporales</taxon>
        <taxon>Delitschiaceae</taxon>
        <taxon>Delitschia</taxon>
    </lineage>
</organism>
<name>A0A9P4JFC4_9PLEO</name>
<dbReference type="Pfam" id="PF00441">
    <property type="entry name" value="Acyl-CoA_dh_1"/>
    <property type="match status" value="2"/>
</dbReference>
<sequence>MANPQQQTLPEPAAHPTPPSSSTEGFFQTRPVLQNLAHGDGAFRRIFDCYLPQPVRNAITPDLSRFGDLVHEPAILAWTADADRNAPYLRLFDTWGRPDSTLITSEGWRNLQEVGIKEGIVAIAFENEFGAYSRLYQFLKYHLWTPTSALVTCPSAMQDGAARLLALQLVRMDVKLDDVERQVLERAYKHLTSRDPEQAWTSGQWMTERTGGSDVRGTETQATYAPQFGEKTSTKDIDGLPLGPWVLNGFKWFSSATDSQMTIALAKTPSGALSTFFVPMRRQAISPRTGISNELNGISIQRLKSKLGTRAVPTAELVLKDTRAYLLGPQSHGVKNIATILNITRLHNTISAVGYWGAGLAVARAFTRVRKANGKLLIDTPSHMRTLAQEHVHYRAIMHLSYFCVALLGISETSTASYTTLHAPHKIRESNSASAAAAKLGIDIPTATVLLRLFTPVAKAVPARAVIAGLQECMECLGGVGYCENEEVEFNIARMYRDANVISIWEGTTNVIAYDLVRVLKSPRDGAKTLETVDVWLERSLTGWDSEEWKVRATVIQGIWDEMKAEVARTSVEELLFKGRELMWELSWVVMAVLLGIDVRRDLDPVAEEVCRRWFLRKADKGGWIEKRDWKTDMVWDRRIVFGDEDGMDKAKL</sequence>
<proteinExistence type="inferred from homology"/>
<evidence type="ECO:0000256" key="4">
    <source>
        <dbReference type="RuleBase" id="RU362125"/>
    </source>
</evidence>
<evidence type="ECO:0000259" key="8">
    <source>
        <dbReference type="Pfam" id="PF18158"/>
    </source>
</evidence>
<keyword evidence="3 4" id="KW-0274">FAD</keyword>
<dbReference type="Gene3D" id="6.10.250.600">
    <property type="match status" value="1"/>
</dbReference>
<evidence type="ECO:0000256" key="3">
    <source>
        <dbReference type="ARBA" id="ARBA00022827"/>
    </source>
</evidence>
<dbReference type="Pfam" id="PF02770">
    <property type="entry name" value="Acyl-CoA_dh_M"/>
    <property type="match status" value="1"/>
</dbReference>
<evidence type="ECO:0000259" key="6">
    <source>
        <dbReference type="Pfam" id="PF00441"/>
    </source>
</evidence>
<evidence type="ECO:0000256" key="2">
    <source>
        <dbReference type="ARBA" id="ARBA00022630"/>
    </source>
</evidence>
<evidence type="ECO:0000256" key="1">
    <source>
        <dbReference type="ARBA" id="ARBA00009347"/>
    </source>
</evidence>
<keyword evidence="10" id="KW-1185">Reference proteome</keyword>
<dbReference type="AlphaFoldDB" id="A0A9P4JFC4"/>
<dbReference type="Gene3D" id="2.40.110.20">
    <property type="match status" value="1"/>
</dbReference>
<keyword evidence="4" id="KW-0560">Oxidoreductase</keyword>
<dbReference type="InterPro" id="IPR009075">
    <property type="entry name" value="AcylCo_DH/oxidase_C"/>
</dbReference>
<dbReference type="PANTHER" id="PTHR42707:SF2">
    <property type="entry name" value="ACD11 DEHYDROGENASE"/>
    <property type="match status" value="1"/>
</dbReference>
<keyword evidence="2 4" id="KW-0285">Flavoprotein</keyword>
<evidence type="ECO:0000313" key="10">
    <source>
        <dbReference type="Proteomes" id="UP000799536"/>
    </source>
</evidence>
<dbReference type="PANTHER" id="PTHR42707">
    <property type="entry name" value="ACYL-COA DEHYDROGENASE"/>
    <property type="match status" value="1"/>
</dbReference>